<evidence type="ECO:0000256" key="5">
    <source>
        <dbReference type="ARBA" id="ARBA00037816"/>
    </source>
</evidence>
<keyword evidence="4 8" id="KW-0472">Membrane</keyword>
<gene>
    <name evidence="10" type="primary">LOC109865811</name>
</gene>
<evidence type="ECO:0000256" key="3">
    <source>
        <dbReference type="ARBA" id="ARBA00023054"/>
    </source>
</evidence>
<feature type="domain" description="SUN" evidence="9">
    <location>
        <begin position="683"/>
        <end position="844"/>
    </location>
</feature>
<proteinExistence type="predicted"/>
<dbReference type="FunFam" id="2.60.120.260:FF:000009">
    <property type="entry name" value="SUN domain-containing protein 1 isoform X1"/>
    <property type="match status" value="1"/>
</dbReference>
<dbReference type="AlphaFoldDB" id="A0A8C7J0T4"/>
<feature type="region of interest" description="Disordered" evidence="7">
    <location>
        <begin position="32"/>
        <end position="88"/>
    </location>
</feature>
<sequence>MSRRSLRLHTITGLYGDDSLDSNLNHNVYHGASFSAGGASRRESKGLKSRRSQQHSVSCTQSLLSTTPRKSQHGSRQHNSSVTASDASMLDESCIQERTLVGSFWGLDEASEDKERTMAVDHSMCRTNGDINSVQTQTSMVNGSFCKDFPIPSDRHEALSTYSSSSTGACSATSYQALTAPCTSPPSTVYARDKSRKHKTGLLVSVPDTCVRVSRRAAASVAYVFSLLLKSVLMRTHKNGEALSSYCGSMHVKELGTDGKHMNLIGSLCKAATGVFWWLGTGWYHLVTLLSLLNVFILTRYPAKLLKLLLILLPFLILLTLWHWGPSSLLSVLPAVNVTEWRTAYSLSFTSAQAQTKDGQSTMTPPPPAVSQPGSVAVSVDSERLAQLEQRLAQLWEKVEGGGQRQEQQHGEVLGLYHSLREQLDTQADRDGMGLWVSGLLEERLTLLRREMEKDSVLQREQEQVVVQQQGQESRLAQLEVLLQTLAAKTEEVQRRQVETASATPVPAPVSESHDALLAEVQRLEAALESIRQDLQGVMGCQGMGDRLDHLHDMVSEQVSAQVRRELRILFYGSEQAGDSEPGEKELPESLMQWLSERYVSGADLQASLASLELSILQNVSLQLEENRARQEMLSTETVSQTVMHTVGAGMSEEHVQLMVKNALKLYSQDRTGLVDYALESGGGNILGTRCSETFETKTALMSLFGLPLWYFSQSPRVVIQPDVHPGNCWAFQGSHGYLVMRLSMRIVPSAFSLEHIPKDLSPTGNIDSAPRQFNVYGLDDEYQEEGKLLGSYTYQEDGDALQTYPVTEENDKAYQTIEVRVLSNWGHTEYTCLYRIRVHGQPSIH</sequence>
<dbReference type="PANTHER" id="PTHR12911">
    <property type="entry name" value="SAD1/UNC-84-LIKE PROTEIN-RELATED"/>
    <property type="match status" value="1"/>
</dbReference>
<dbReference type="Pfam" id="PF07738">
    <property type="entry name" value="Sad1_UNC"/>
    <property type="match status" value="1"/>
</dbReference>
<dbReference type="InterPro" id="IPR012919">
    <property type="entry name" value="SUN_dom"/>
</dbReference>
<protein>
    <submittedName>
        <fullName evidence="10">SUN domain-containing protein 1</fullName>
    </submittedName>
</protein>
<keyword evidence="1 8" id="KW-0812">Transmembrane</keyword>
<dbReference type="GeneTree" id="ENSGT00940000155830"/>
<dbReference type="RefSeq" id="XP_031655698.1">
    <property type="nucleotide sequence ID" value="XM_031799838.1"/>
</dbReference>
<dbReference type="InterPro" id="IPR045119">
    <property type="entry name" value="SUN1-5"/>
</dbReference>
<dbReference type="GO" id="GO:0005637">
    <property type="term" value="C:nuclear inner membrane"/>
    <property type="evidence" value="ECO:0007669"/>
    <property type="project" value="UniProtKB-SubCell"/>
</dbReference>
<organism evidence="10 11">
    <name type="scientific">Oncorhynchus kisutch</name>
    <name type="common">Coho salmon</name>
    <name type="synonym">Salmo kisutch</name>
    <dbReference type="NCBI Taxonomy" id="8019"/>
    <lineage>
        <taxon>Eukaryota</taxon>
        <taxon>Metazoa</taxon>
        <taxon>Chordata</taxon>
        <taxon>Craniata</taxon>
        <taxon>Vertebrata</taxon>
        <taxon>Euteleostomi</taxon>
        <taxon>Actinopterygii</taxon>
        <taxon>Neopterygii</taxon>
        <taxon>Teleostei</taxon>
        <taxon>Protacanthopterygii</taxon>
        <taxon>Salmoniformes</taxon>
        <taxon>Salmonidae</taxon>
        <taxon>Salmoninae</taxon>
        <taxon>Oncorhynchus</taxon>
    </lineage>
</organism>
<dbReference type="GO" id="GO:0034993">
    <property type="term" value="C:meiotic nuclear membrane microtubule tethering complex"/>
    <property type="evidence" value="ECO:0007669"/>
    <property type="project" value="TreeGrafter"/>
</dbReference>
<feature type="transmembrane region" description="Helical" evidence="8">
    <location>
        <begin position="275"/>
        <end position="298"/>
    </location>
</feature>
<dbReference type="PANTHER" id="PTHR12911:SF23">
    <property type="entry name" value="SUN DOMAIN-CONTAINING PROTEIN 1"/>
    <property type="match status" value="1"/>
</dbReference>
<feature type="compositionally biased region" description="Polar residues" evidence="7">
    <location>
        <begin position="54"/>
        <end position="69"/>
    </location>
</feature>
<dbReference type="Proteomes" id="UP000694557">
    <property type="component" value="Unassembled WGS sequence"/>
</dbReference>
<evidence type="ECO:0000256" key="4">
    <source>
        <dbReference type="ARBA" id="ARBA00023136"/>
    </source>
</evidence>
<dbReference type="RefSeq" id="XP_031655697.1">
    <property type="nucleotide sequence ID" value="XM_031799837.1"/>
</dbReference>
<dbReference type="RefSeq" id="XP_031655699.1">
    <property type="nucleotide sequence ID" value="XM_031799839.1"/>
</dbReference>
<dbReference type="GeneID" id="109865811"/>
<evidence type="ECO:0000313" key="10">
    <source>
        <dbReference type="Ensembl" id="ENSOKIP00005079439.1"/>
    </source>
</evidence>
<reference evidence="10" key="1">
    <citation type="submission" date="2025-08" db="UniProtKB">
        <authorList>
            <consortium name="Ensembl"/>
        </authorList>
    </citation>
    <scope>IDENTIFICATION</scope>
</reference>
<evidence type="ECO:0000259" key="9">
    <source>
        <dbReference type="PROSITE" id="PS51469"/>
    </source>
</evidence>
<feature type="compositionally biased region" description="Polar residues" evidence="7">
    <location>
        <begin position="77"/>
        <end position="86"/>
    </location>
</feature>
<dbReference type="PROSITE" id="PS51469">
    <property type="entry name" value="SUN"/>
    <property type="match status" value="1"/>
</dbReference>
<evidence type="ECO:0000313" key="11">
    <source>
        <dbReference type="Proteomes" id="UP000694557"/>
    </source>
</evidence>
<feature type="coiled-coil region" evidence="6">
    <location>
        <begin position="476"/>
        <end position="534"/>
    </location>
</feature>
<keyword evidence="3 6" id="KW-0175">Coiled coil</keyword>
<evidence type="ECO:0000256" key="7">
    <source>
        <dbReference type="SAM" id="MobiDB-lite"/>
    </source>
</evidence>
<accession>A0A8C7J0T4</accession>
<dbReference type="Ensembl" id="ENSOKIT00005084637.1">
    <property type="protein sequence ID" value="ENSOKIP00005079439.1"/>
    <property type="gene ID" value="ENSOKIG00005034299.1"/>
</dbReference>
<keyword evidence="2 8" id="KW-1133">Transmembrane helix</keyword>
<keyword evidence="11" id="KW-1185">Reference proteome</keyword>
<comment type="subcellular location">
    <subcellularLocation>
        <location evidence="5">Nucleus inner membrane</location>
        <topology evidence="5">Single-pass type II membrane protein</topology>
    </subcellularLocation>
</comment>
<evidence type="ECO:0000256" key="8">
    <source>
        <dbReference type="SAM" id="Phobius"/>
    </source>
</evidence>
<evidence type="ECO:0000256" key="2">
    <source>
        <dbReference type="ARBA" id="ARBA00022989"/>
    </source>
</evidence>
<evidence type="ECO:0000256" key="1">
    <source>
        <dbReference type="ARBA" id="ARBA00022692"/>
    </source>
</evidence>
<feature type="transmembrane region" description="Helical" evidence="8">
    <location>
        <begin position="305"/>
        <end position="324"/>
    </location>
</feature>
<reference evidence="10" key="2">
    <citation type="submission" date="2025-09" db="UniProtKB">
        <authorList>
            <consortium name="Ensembl"/>
        </authorList>
    </citation>
    <scope>IDENTIFICATION</scope>
</reference>
<dbReference type="RefSeq" id="XP_020309857.1">
    <property type="nucleotide sequence ID" value="XM_020454268.2"/>
</dbReference>
<evidence type="ECO:0000256" key="6">
    <source>
        <dbReference type="SAM" id="Coils"/>
    </source>
</evidence>
<dbReference type="GO" id="GO:0043495">
    <property type="term" value="F:protein-membrane adaptor activity"/>
    <property type="evidence" value="ECO:0007669"/>
    <property type="project" value="TreeGrafter"/>
</dbReference>
<dbReference type="Gene3D" id="2.60.120.260">
    <property type="entry name" value="Galactose-binding domain-like"/>
    <property type="match status" value="1"/>
</dbReference>
<name>A0A8C7J0T4_ONCKI</name>